<sequence length="519" mass="58340">MMKKILALALLATIGCGTNYKTAEKKAVKNLDPVPYANTITEAELKTHLYTYASDEFEGRNTGEPGQKKAVAYLRDEYKNLAIPAAQQNGDYFQNVPLQKGGDLDGELTINGTTFTFGEDFLAFSPQANGTTDITEIVYVGFGIDDEKYSDYKNVDVEGKIVLFKIGEPMQEDGTYLISGTDENSRWGNRFRGAAAKITAAKEHKAKGAFFFAGETFSMYKAQLAYMKQNSRVSLKEEKNPFFYYVINENIASKMHSKIAESDEASSIQLAGTLVNKDKTNDVASENVVAIIKGNEKPEEYIVISAHLDHEGVKNGEIYNGADDDGSGTVAILEIAEAFKQAQKDGNGPKRSIVFLHVTGEEKGLLGSKYYTDNPIFPLENTVSNLNIDMIGRIDPKRTEGDRNYVYLIGSDKLSSELHNVSEEVNKKYTNIELDYKYNDENDPNRYYYRSDHYNFAKNNVPVIFYFNGTHDDYHKPSDTPDKINYDLLTNRARLVFYTAWELANRDERVKLDSDIETK</sequence>
<dbReference type="PANTHER" id="PTHR12147:SF26">
    <property type="entry name" value="PEPTIDASE M28 DOMAIN-CONTAINING PROTEIN"/>
    <property type="match status" value="1"/>
</dbReference>
<proteinExistence type="predicted"/>
<keyword evidence="2" id="KW-0121">Carboxypeptidase</keyword>
<keyword evidence="2" id="KW-0645">Protease</keyword>
<evidence type="ECO:0000313" key="3">
    <source>
        <dbReference type="Proteomes" id="UP000244090"/>
    </source>
</evidence>
<dbReference type="GO" id="GO:0006508">
    <property type="term" value="P:proteolysis"/>
    <property type="evidence" value="ECO:0007669"/>
    <property type="project" value="InterPro"/>
</dbReference>
<dbReference type="SUPFAM" id="SSF52025">
    <property type="entry name" value="PA domain"/>
    <property type="match status" value="1"/>
</dbReference>
<dbReference type="AlphaFoldDB" id="A0A2T6C1U5"/>
<dbReference type="Proteomes" id="UP000244090">
    <property type="component" value="Unassembled WGS sequence"/>
</dbReference>
<evidence type="ECO:0000259" key="1">
    <source>
        <dbReference type="Pfam" id="PF04389"/>
    </source>
</evidence>
<gene>
    <name evidence="2" type="ORF">C8N46_103389</name>
</gene>
<organism evidence="2 3">
    <name type="scientific">Kordia periserrulae</name>
    <dbReference type="NCBI Taxonomy" id="701523"/>
    <lineage>
        <taxon>Bacteria</taxon>
        <taxon>Pseudomonadati</taxon>
        <taxon>Bacteroidota</taxon>
        <taxon>Flavobacteriia</taxon>
        <taxon>Flavobacteriales</taxon>
        <taxon>Flavobacteriaceae</taxon>
        <taxon>Kordia</taxon>
    </lineage>
</organism>
<dbReference type="InterPro" id="IPR007484">
    <property type="entry name" value="Peptidase_M28"/>
</dbReference>
<dbReference type="EMBL" id="QBKT01000003">
    <property type="protein sequence ID" value="PTX62289.1"/>
    <property type="molecule type" value="Genomic_DNA"/>
</dbReference>
<feature type="domain" description="Peptidase M28" evidence="1">
    <location>
        <begin position="287"/>
        <end position="498"/>
    </location>
</feature>
<dbReference type="PROSITE" id="PS00018">
    <property type="entry name" value="EF_HAND_1"/>
    <property type="match status" value="1"/>
</dbReference>
<dbReference type="GO" id="GO:0008235">
    <property type="term" value="F:metalloexopeptidase activity"/>
    <property type="evidence" value="ECO:0007669"/>
    <property type="project" value="InterPro"/>
</dbReference>
<dbReference type="Gene3D" id="3.40.630.10">
    <property type="entry name" value="Zn peptidases"/>
    <property type="match status" value="1"/>
</dbReference>
<protein>
    <submittedName>
        <fullName evidence="2">Zn-dependent M28 family amino/carboxypeptidase</fullName>
    </submittedName>
</protein>
<evidence type="ECO:0000313" key="2">
    <source>
        <dbReference type="EMBL" id="PTX62289.1"/>
    </source>
</evidence>
<dbReference type="GO" id="GO:0004180">
    <property type="term" value="F:carboxypeptidase activity"/>
    <property type="evidence" value="ECO:0007669"/>
    <property type="project" value="UniProtKB-KW"/>
</dbReference>
<dbReference type="PROSITE" id="PS51257">
    <property type="entry name" value="PROKAR_LIPOPROTEIN"/>
    <property type="match status" value="1"/>
</dbReference>
<reference evidence="2 3" key="1">
    <citation type="submission" date="2018-04" db="EMBL/GenBank/DDBJ databases">
        <title>Genomic Encyclopedia of Archaeal and Bacterial Type Strains, Phase II (KMG-II): from individual species to whole genera.</title>
        <authorList>
            <person name="Goeker M."/>
        </authorList>
    </citation>
    <scope>NUCLEOTIDE SEQUENCE [LARGE SCALE GENOMIC DNA]</scope>
    <source>
        <strain evidence="2 3">DSM 25731</strain>
    </source>
</reference>
<dbReference type="InterPro" id="IPR046450">
    <property type="entry name" value="PA_dom_sf"/>
</dbReference>
<dbReference type="PANTHER" id="PTHR12147">
    <property type="entry name" value="METALLOPEPTIDASE M28 FAMILY MEMBER"/>
    <property type="match status" value="1"/>
</dbReference>
<dbReference type="SUPFAM" id="SSF53187">
    <property type="entry name" value="Zn-dependent exopeptidases"/>
    <property type="match status" value="1"/>
</dbReference>
<accession>A0A2T6C1U5</accession>
<keyword evidence="3" id="KW-1185">Reference proteome</keyword>
<comment type="caution">
    <text evidence="2">The sequence shown here is derived from an EMBL/GenBank/DDBJ whole genome shotgun (WGS) entry which is preliminary data.</text>
</comment>
<dbReference type="InterPro" id="IPR018247">
    <property type="entry name" value="EF_Hand_1_Ca_BS"/>
</dbReference>
<dbReference type="Gene3D" id="3.50.30.30">
    <property type="match status" value="1"/>
</dbReference>
<name>A0A2T6C1U5_9FLAO</name>
<keyword evidence="2" id="KW-0378">Hydrolase</keyword>
<dbReference type="Pfam" id="PF04389">
    <property type="entry name" value="Peptidase_M28"/>
    <property type="match status" value="1"/>
</dbReference>
<dbReference type="CDD" id="cd05660">
    <property type="entry name" value="M28_like_PA"/>
    <property type="match status" value="1"/>
</dbReference>
<dbReference type="InterPro" id="IPR045175">
    <property type="entry name" value="M28_fam"/>
</dbReference>